<evidence type="ECO:0000313" key="3">
    <source>
        <dbReference type="Proteomes" id="UP000186019"/>
    </source>
</evidence>
<dbReference type="EMBL" id="FTNV01000003">
    <property type="protein sequence ID" value="SIS24782.1"/>
    <property type="molecule type" value="Genomic_DNA"/>
</dbReference>
<sequence length="153" mass="16704">MNSMNQRPPQLLRSWGVWAVSMAALALGLVFLQIALPSFDAKPSTATQIGEIAGEIKRAAWRSFFGLSQAKVEPEAPKLVHYLAIIAPIAAIAALILSLVSRLSHENWRLGAYGASMATAALIFQFVWWLALLIIGFLLLASILENIGDIFSW</sequence>
<evidence type="ECO:0000313" key="2">
    <source>
        <dbReference type="EMBL" id="SIS24782.1"/>
    </source>
</evidence>
<keyword evidence="1" id="KW-0812">Transmembrane</keyword>
<feature type="transmembrane region" description="Helical" evidence="1">
    <location>
        <begin position="79"/>
        <end position="100"/>
    </location>
</feature>
<evidence type="ECO:0000256" key="1">
    <source>
        <dbReference type="SAM" id="Phobius"/>
    </source>
</evidence>
<feature type="transmembrane region" description="Helical" evidence="1">
    <location>
        <begin position="121"/>
        <end position="144"/>
    </location>
</feature>
<dbReference type="Proteomes" id="UP000186019">
    <property type="component" value="Unassembled WGS sequence"/>
</dbReference>
<accession>A0A1N7HIZ1</accession>
<protein>
    <submittedName>
        <fullName evidence="2">Uncharacterized protein</fullName>
    </submittedName>
</protein>
<proteinExistence type="predicted"/>
<name>A0A1N7HIZ1_9RHOB</name>
<feature type="transmembrane region" description="Helical" evidence="1">
    <location>
        <begin position="12"/>
        <end position="36"/>
    </location>
</feature>
<reference evidence="2 3" key="1">
    <citation type="submission" date="2017-01" db="EMBL/GenBank/DDBJ databases">
        <authorList>
            <person name="Mah S.A."/>
            <person name="Swanson W.J."/>
            <person name="Moy G.W."/>
            <person name="Vacquier V.D."/>
        </authorList>
    </citation>
    <scope>NUCLEOTIDE SEQUENCE [LARGE SCALE GENOMIC DNA]</scope>
    <source>
        <strain evidence="2 3">DSM 29590</strain>
    </source>
</reference>
<dbReference type="OrthoDB" id="7859770at2"/>
<dbReference type="RefSeq" id="WP_076535229.1">
    <property type="nucleotide sequence ID" value="NZ_FOAC01000002.1"/>
</dbReference>
<keyword evidence="3" id="KW-1185">Reference proteome</keyword>
<keyword evidence="1" id="KW-0472">Membrane</keyword>
<dbReference type="AlphaFoldDB" id="A0A1N7HIZ1"/>
<organism evidence="2 3">
    <name type="scientific">Roseovarius nanhaiticus</name>
    <dbReference type="NCBI Taxonomy" id="573024"/>
    <lineage>
        <taxon>Bacteria</taxon>
        <taxon>Pseudomonadati</taxon>
        <taxon>Pseudomonadota</taxon>
        <taxon>Alphaproteobacteria</taxon>
        <taxon>Rhodobacterales</taxon>
        <taxon>Roseobacteraceae</taxon>
        <taxon>Roseovarius</taxon>
    </lineage>
</organism>
<gene>
    <name evidence="2" type="ORF">SAMN05421666_3179</name>
</gene>
<keyword evidence="1" id="KW-1133">Transmembrane helix</keyword>